<reference evidence="12 13" key="1">
    <citation type="submission" date="2020-02" db="EMBL/GenBank/DDBJ databases">
        <title>Relaxed selection underlies rapid genomic changes in the transitions from sociality to social parasitism in ants.</title>
        <authorList>
            <person name="Bi X."/>
        </authorList>
    </citation>
    <scope>NUCLEOTIDE SEQUENCE [LARGE SCALE GENOMIC DNA]</scope>
    <source>
        <strain evidence="12">BGI-DK2014b</strain>
        <tissue evidence="12">Whole body</tissue>
    </source>
</reference>
<feature type="transmembrane region" description="Helical" evidence="10">
    <location>
        <begin position="371"/>
        <end position="393"/>
    </location>
</feature>
<evidence type="ECO:0000256" key="8">
    <source>
        <dbReference type="SAM" id="Coils"/>
    </source>
</evidence>
<keyword evidence="7 10" id="KW-0472">Membrane</keyword>
<dbReference type="GO" id="GO:0016020">
    <property type="term" value="C:membrane"/>
    <property type="evidence" value="ECO:0007669"/>
    <property type="project" value="UniProtKB-SubCell"/>
</dbReference>
<feature type="non-terminal residue" evidence="12">
    <location>
        <position position="1"/>
    </location>
</feature>
<dbReference type="Proteomes" id="UP000670152">
    <property type="component" value="Unassembled WGS sequence"/>
</dbReference>
<feature type="transmembrane region" description="Helical" evidence="10">
    <location>
        <begin position="223"/>
        <end position="241"/>
    </location>
</feature>
<feature type="coiled-coil region" evidence="8">
    <location>
        <begin position="1256"/>
        <end position="1304"/>
    </location>
</feature>
<feature type="transmembrane region" description="Helical" evidence="10">
    <location>
        <begin position="66"/>
        <end position="87"/>
    </location>
</feature>
<feature type="compositionally biased region" description="Low complexity" evidence="9">
    <location>
        <begin position="1193"/>
        <end position="1204"/>
    </location>
</feature>
<keyword evidence="6 10" id="KW-1133">Transmembrane helix</keyword>
<dbReference type="Pfam" id="PF00170">
    <property type="entry name" value="bZIP_1"/>
    <property type="match status" value="1"/>
</dbReference>
<sequence length="1494" mass="165239">MIASEVGSTNTEPVHIRITSEKAPLINGRNVLQRLSNIFKIGRTSHSDGDGYVEFGTLGMDNTRTLGTFAGVFSPVTLSMFSALVFIRMGYIVGNAGLFVTLIQFIIAYGILLFTVASVCAISTNGAVEGGGAYFMISRTLGPEFGGSIGTLFFLANIVSSALCISGCAEGLVENFGPSGYLSGKTGLIPDGRWWRFLYCSILNTANLVVCLIGAAMFAKTSVAILAVVCICLASVFISFLTQGAIEIPIPDANTLVQNVTEHVNGSYTGLLSSTLSNNLYSNYSADYSSGGTMTDFASVFGVLFSGVTGIMAGANMSGELKNPGRNIPRGTLSAVLFTFICYILLSVLTAATTSRFLLQNNFMYMMPINMWPPFVAVGILTATFSAGLSNLIGSSRVLEALAKDNVFGSGLNFVIQGTWRGNPITAVLTSWILVQTILLIGSLNTIAQINSVLFLLSYLATNLACLGLELASAPNFRPTFNYFTWHTATIGLLGTLIMMFIINSIYASSSIILCLILIIVLHLFSPSKNAPWGSISQALIFHQVRKYLLMLDSRKDHVKFWRPQMLLMVACPRSACPLIDFVNDLKKGGLYVIGHVKVGKFNGQNNDPTIEEYPHWLSLVDHMRVKAFIELTVTKTVREGMQHLIRLSGMGAMKPNTIVLGFYDEETPKNFFLDSQYATTMFENSTTLPNNTVFPLRQATGEKNLDPVQYVGMCSDILRMKKNLCLCRNFHLLNKAQLTKNSNLKYIDVWPVNFFQPTDQDPFDTTSLFMLQLACIINMVPSWKNLHLRVFHCETGGGNESLSISDSPNSMNEYPRISNEHRIRKSLNLLRISASIKKIPEWGEQIRGLKGRPLLEPKSQYESSTESNNALSNVSRAYILGVNQLIRQYSSQTATTFIYIVMSSDMNLFDLLEDTFLKEDVKDELLVDHNYGDVITTEECPMNSDDDLFASILKMEEDPLGFNLIGKDMETVASSSSDSGLSSALSLSYEQQLSPYLSRTDNNEEEDIGNSDLKSPQDFMDFEAAVSPSLGSVDSSVKSVVSSNIGSPITDVAEEMDYEPSLVAIVTPNNTMPSLSTTVATEQPVVNIDSTTKQQVQLTPQENAVNIRNLTYNGKRNIRQLIRVTPMGSGNPRSILLPVSLKDMKEVRTIKIMTTQAKNLKGFKINQANIINKPIQMTIKQEDSSSDKGCNSSDEVTSETDSTYPRLKLNAEEKRLLQKEGITLPSHYPLTKHEERELKRIRRKIRNKISAQDSRKRKKEYVDGLEDRVKQCTEENITLLKRIKALQSQNQSLAGQLKRLQALIQKGNKSAQPATCLMVLLLSLALVALPNLRPHSNNNNNDLTQEQEQPEKTSLPGRSRTLLYTKQLMDEELQQYGEELLQEVEGLLDHDYSPVIQMPLYKRPRIDSEATPKYVSSINHVGGTLGLKPDLAISKTKKQYIEPPLDDTWPPPNPGGQKTVKMDKLETITNELKINISDAEGTRTVLIKMPHDK</sequence>
<dbReference type="Pfam" id="PF03522">
    <property type="entry name" value="SLC12"/>
    <property type="match status" value="1"/>
</dbReference>
<feature type="region of interest" description="Disordered" evidence="9">
    <location>
        <begin position="1337"/>
        <end position="1359"/>
    </location>
</feature>
<dbReference type="SMART" id="SM00338">
    <property type="entry name" value="BRLZ"/>
    <property type="match status" value="1"/>
</dbReference>
<dbReference type="InterPro" id="IPR004841">
    <property type="entry name" value="AA-permease/SLC12A_dom"/>
</dbReference>
<feature type="transmembrane region" description="Helical" evidence="10">
    <location>
        <begin position="297"/>
        <end position="315"/>
    </location>
</feature>
<keyword evidence="4" id="KW-0813">Transport</keyword>
<accession>A0A836F7I1</accession>
<dbReference type="PROSITE" id="PS50217">
    <property type="entry name" value="BZIP"/>
    <property type="match status" value="1"/>
</dbReference>
<feature type="region of interest" description="Disordered" evidence="9">
    <location>
        <begin position="997"/>
        <end position="1017"/>
    </location>
</feature>
<evidence type="ECO:0000256" key="10">
    <source>
        <dbReference type="SAM" id="Phobius"/>
    </source>
</evidence>
<comment type="caution">
    <text evidence="12">The sequence shown here is derived from an EMBL/GenBank/DDBJ whole genome shotgun (WGS) entry which is preliminary data.</text>
</comment>
<feature type="transmembrane region" description="Helical" evidence="10">
    <location>
        <begin position="99"/>
        <end position="128"/>
    </location>
</feature>
<feature type="transmembrane region" description="Helical" evidence="10">
    <location>
        <begin position="422"/>
        <end position="441"/>
    </location>
</feature>
<dbReference type="PANTHER" id="PTHR11827:SF72">
    <property type="entry name" value="GH08340P"/>
    <property type="match status" value="1"/>
</dbReference>
<evidence type="ECO:0000256" key="6">
    <source>
        <dbReference type="ARBA" id="ARBA00022989"/>
    </source>
</evidence>
<feature type="transmembrane region" description="Helical" evidence="10">
    <location>
        <begin position="484"/>
        <end position="503"/>
    </location>
</feature>
<gene>
    <name evidence="12" type="primary">Slc12a9</name>
    <name evidence="12" type="ORF">G6Z77_0015879</name>
</gene>
<dbReference type="GO" id="GO:0055075">
    <property type="term" value="P:potassium ion homeostasis"/>
    <property type="evidence" value="ECO:0007669"/>
    <property type="project" value="TreeGrafter"/>
</dbReference>
<evidence type="ECO:0000256" key="7">
    <source>
        <dbReference type="ARBA" id="ARBA00023136"/>
    </source>
</evidence>
<dbReference type="InterPro" id="IPR004827">
    <property type="entry name" value="bZIP"/>
</dbReference>
<dbReference type="Pfam" id="PF00324">
    <property type="entry name" value="AA_permease"/>
    <property type="match status" value="1"/>
</dbReference>
<name>A0A836F7I1_9HYME</name>
<dbReference type="GO" id="GO:0003700">
    <property type="term" value="F:DNA-binding transcription factor activity"/>
    <property type="evidence" value="ECO:0007669"/>
    <property type="project" value="InterPro"/>
</dbReference>
<organism evidence="12 13">
    <name type="scientific">Acromyrmex heyeri</name>
    <dbReference type="NCBI Taxonomy" id="230685"/>
    <lineage>
        <taxon>Eukaryota</taxon>
        <taxon>Metazoa</taxon>
        <taxon>Ecdysozoa</taxon>
        <taxon>Arthropoda</taxon>
        <taxon>Hexapoda</taxon>
        <taxon>Insecta</taxon>
        <taxon>Pterygota</taxon>
        <taxon>Neoptera</taxon>
        <taxon>Endopterygota</taxon>
        <taxon>Hymenoptera</taxon>
        <taxon>Apocrita</taxon>
        <taxon>Aculeata</taxon>
        <taxon>Formicoidea</taxon>
        <taxon>Formicidae</taxon>
        <taxon>Myrmicinae</taxon>
        <taxon>Acromyrmex</taxon>
    </lineage>
</organism>
<dbReference type="PANTHER" id="PTHR11827">
    <property type="entry name" value="SOLUTE CARRIER FAMILY 12, CATION COTRANSPORTERS"/>
    <property type="match status" value="1"/>
</dbReference>
<feature type="transmembrane region" description="Helical" evidence="10">
    <location>
        <begin position="335"/>
        <end position="359"/>
    </location>
</feature>
<evidence type="ECO:0000256" key="3">
    <source>
        <dbReference type="ARBA" id="ARBA00019359"/>
    </source>
</evidence>
<evidence type="ECO:0000256" key="9">
    <source>
        <dbReference type="SAM" id="MobiDB-lite"/>
    </source>
</evidence>
<dbReference type="EMBL" id="JAANIB010006599">
    <property type="protein sequence ID" value="KAG5328818.1"/>
    <property type="molecule type" value="Genomic_DNA"/>
</dbReference>
<keyword evidence="13" id="KW-1185">Reference proteome</keyword>
<dbReference type="Gene3D" id="1.20.1740.10">
    <property type="entry name" value="Amino acid/polyamine transporter I"/>
    <property type="match status" value="1"/>
</dbReference>
<dbReference type="OrthoDB" id="2020542at2759"/>
<dbReference type="CDD" id="cd14689">
    <property type="entry name" value="bZIP_CREB3"/>
    <property type="match status" value="1"/>
</dbReference>
<evidence type="ECO:0000256" key="1">
    <source>
        <dbReference type="ARBA" id="ARBA00004141"/>
    </source>
</evidence>
<evidence type="ECO:0000259" key="11">
    <source>
        <dbReference type="PROSITE" id="PS50217"/>
    </source>
</evidence>
<dbReference type="GO" id="GO:0005634">
    <property type="term" value="C:nucleus"/>
    <property type="evidence" value="ECO:0007669"/>
    <property type="project" value="UniProtKB-ARBA"/>
</dbReference>
<evidence type="ECO:0000256" key="4">
    <source>
        <dbReference type="ARBA" id="ARBA00022448"/>
    </source>
</evidence>
<dbReference type="GO" id="GO:0055064">
    <property type="term" value="P:chloride ion homeostasis"/>
    <property type="evidence" value="ECO:0007669"/>
    <property type="project" value="TreeGrafter"/>
</dbReference>
<dbReference type="FunFam" id="1.20.1740.10:FF:000013">
    <property type="entry name" value="Solute carrier family 12 member"/>
    <property type="match status" value="1"/>
</dbReference>
<comment type="subcellular location">
    <subcellularLocation>
        <location evidence="1">Membrane</location>
        <topology evidence="1">Multi-pass membrane protein</topology>
    </subcellularLocation>
</comment>
<protein>
    <recommendedName>
        <fullName evidence="3">Solute carrier family 12 member 9</fullName>
    </recommendedName>
</protein>
<dbReference type="SUPFAM" id="SSF57959">
    <property type="entry name" value="Leucine zipper domain"/>
    <property type="match status" value="1"/>
</dbReference>
<feature type="transmembrane region" description="Helical" evidence="10">
    <location>
        <begin position="510"/>
        <end position="526"/>
    </location>
</feature>
<feature type="transmembrane region" description="Helical" evidence="10">
    <location>
        <begin position="194"/>
        <end position="217"/>
    </location>
</feature>
<evidence type="ECO:0000256" key="5">
    <source>
        <dbReference type="ARBA" id="ARBA00022692"/>
    </source>
</evidence>
<dbReference type="InterPro" id="IPR004842">
    <property type="entry name" value="SLC12A_fam"/>
</dbReference>
<dbReference type="InterPro" id="IPR046347">
    <property type="entry name" value="bZIP_sf"/>
</dbReference>
<feature type="non-terminal residue" evidence="12">
    <location>
        <position position="1494"/>
    </location>
</feature>
<dbReference type="InterPro" id="IPR018491">
    <property type="entry name" value="SLC12_C"/>
</dbReference>
<feature type="domain" description="BZIP" evidence="11">
    <location>
        <begin position="1238"/>
        <end position="1301"/>
    </location>
</feature>
<comment type="similarity">
    <text evidence="2">Belongs to the SLC12A transporter family.</text>
</comment>
<dbReference type="Gene3D" id="1.20.5.170">
    <property type="match status" value="1"/>
</dbReference>
<evidence type="ECO:0000313" key="13">
    <source>
        <dbReference type="Proteomes" id="UP000670152"/>
    </source>
</evidence>
<dbReference type="GO" id="GO:0015379">
    <property type="term" value="F:potassium:chloride symporter activity"/>
    <property type="evidence" value="ECO:0007669"/>
    <property type="project" value="TreeGrafter"/>
</dbReference>
<proteinExistence type="inferred from homology"/>
<dbReference type="GO" id="GO:0006884">
    <property type="term" value="P:cell volume homeostasis"/>
    <property type="evidence" value="ECO:0007669"/>
    <property type="project" value="TreeGrafter"/>
</dbReference>
<evidence type="ECO:0000256" key="2">
    <source>
        <dbReference type="ARBA" id="ARBA00010593"/>
    </source>
</evidence>
<evidence type="ECO:0000313" key="12">
    <source>
        <dbReference type="EMBL" id="KAG5328818.1"/>
    </source>
</evidence>
<keyword evidence="8" id="KW-0175">Coiled coil</keyword>
<feature type="region of interest" description="Disordered" evidence="9">
    <location>
        <begin position="1181"/>
        <end position="1205"/>
    </location>
</feature>
<keyword evidence="5 10" id="KW-0812">Transmembrane</keyword>
<feature type="transmembrane region" description="Helical" evidence="10">
    <location>
        <begin position="148"/>
        <end position="173"/>
    </location>
</feature>